<evidence type="ECO:0000256" key="4">
    <source>
        <dbReference type="ARBA" id="ARBA00023002"/>
    </source>
</evidence>
<reference evidence="11 12" key="1">
    <citation type="submission" date="2020-03" db="EMBL/GenBank/DDBJ databases">
        <title>Bradyrhizobium diversity isolated from nodules of Muelleranthus trifoliolatus.</title>
        <authorList>
            <person name="Klepa M."/>
            <person name="Helene L."/>
            <person name="Hungria M."/>
        </authorList>
    </citation>
    <scope>NUCLEOTIDE SEQUENCE [LARGE SCALE GENOMIC DNA]</scope>
    <source>
        <strain evidence="11 12">WSM 1744</strain>
    </source>
</reference>
<dbReference type="Gene3D" id="2.140.10.10">
    <property type="entry name" value="Quinoprotein alcohol dehydrogenase-like superfamily"/>
    <property type="match status" value="1"/>
</dbReference>
<sequence>MERLSDHARISTRARLVAVAIAAGGMLAAASQVCAADEVTQERLLNVGEEPGNWLHHHQNYSAHRFSTLKEINRDNVKNLKVAWTMHLGGVEGGGIWSHGGLEGTPIAENGFLYVTDGWGSVYKIDAHGGRGVLVWKMDPKTDRDWAGAVACCGVDNRGVALWGDLVISHTLDGRLIATNKETGQVAWQRTVADPDKSEVITGAPLIVKNMAITGVAGAEYGIRGWIAATDLTTQKEVWRTYTIPGKGEAGSETWKDSNNAAASGGGSTWVTGSYDPATDTIIWGVGNPGPDWDSAYRPGDNLYTDSSLALDATTGKIKWHYQHTPNDPYDYDSVAENVLVDIPGPSGPRKLALEANRNGFAYAIDRTTGKFVWGVPFVKKVTWTKGLDPETGKPIEYDPNKPVQTYIASVTPSRTNMESDICPGNMGGKNWPPTAYNPDLKLWYVPVIESCNRVKVEVMTPEKLKPREFWTGGGTSQPFKITGSVTAIDVTTGKIAQKMETPFPNLGGMLATPDLVFTGQPSGEVMALDAKSLQKLWEFNTGGGVNAPPMTFTVDGKQYIAILVGLGGAWDKWFIDSTRELKKIQPGSMLYVFAL</sequence>
<dbReference type="InterPro" id="IPR018391">
    <property type="entry name" value="PQQ_b-propeller_rpt"/>
</dbReference>
<accession>A0A7Y4H9Z8</accession>
<evidence type="ECO:0000256" key="3">
    <source>
        <dbReference type="ARBA" id="ARBA00022891"/>
    </source>
</evidence>
<dbReference type="GO" id="GO:0005509">
    <property type="term" value="F:calcium ion binding"/>
    <property type="evidence" value="ECO:0007669"/>
    <property type="project" value="InterPro"/>
</dbReference>
<feature type="domain" description="Pyrrolo-quinoline quinone repeat" evidence="10">
    <location>
        <begin position="496"/>
        <end position="561"/>
    </location>
</feature>
<dbReference type="GO" id="GO:0016020">
    <property type="term" value="C:membrane"/>
    <property type="evidence" value="ECO:0007669"/>
    <property type="project" value="InterPro"/>
</dbReference>
<evidence type="ECO:0000313" key="11">
    <source>
        <dbReference type="EMBL" id="NOJ50074.1"/>
    </source>
</evidence>
<keyword evidence="12" id="KW-1185">Reference proteome</keyword>
<feature type="binding site" evidence="7">
    <location>
        <position position="220"/>
    </location>
    <ligand>
        <name>Ca(2+)</name>
        <dbReference type="ChEBI" id="CHEBI:29108"/>
    </ligand>
</feature>
<dbReference type="AlphaFoldDB" id="A0A7Y4H9Z8"/>
<name>A0A7Y4H9Z8_9BRAD</name>
<comment type="cofactor">
    <cofactor evidence="6">
        <name>pyrroloquinoline quinone</name>
        <dbReference type="ChEBI" id="CHEBI:58442"/>
    </cofactor>
    <text evidence="6">Binds 1 PQQ group per subunit.</text>
</comment>
<feature type="binding site" evidence="7">
    <location>
        <position position="331"/>
    </location>
    <ligand>
        <name>Ca(2+)</name>
        <dbReference type="ChEBI" id="CHEBI:29108"/>
    </ligand>
</feature>
<dbReference type="GO" id="GO:0016614">
    <property type="term" value="F:oxidoreductase activity, acting on CH-OH group of donors"/>
    <property type="evidence" value="ECO:0007669"/>
    <property type="project" value="InterPro"/>
</dbReference>
<evidence type="ECO:0000256" key="6">
    <source>
        <dbReference type="PIRSR" id="PIRSR617512-2"/>
    </source>
</evidence>
<dbReference type="EMBL" id="JAAVLW010000010">
    <property type="protein sequence ID" value="NOJ50074.1"/>
    <property type="molecule type" value="Genomic_DNA"/>
</dbReference>
<keyword evidence="9" id="KW-0732">Signal</keyword>
<keyword evidence="2 7" id="KW-0479">Metal-binding</keyword>
<dbReference type="Proteomes" id="UP000528734">
    <property type="component" value="Unassembled WGS sequence"/>
</dbReference>
<dbReference type="SMART" id="SM00564">
    <property type="entry name" value="PQQ"/>
    <property type="match status" value="5"/>
</dbReference>
<dbReference type="Pfam" id="PF01011">
    <property type="entry name" value="PQQ"/>
    <property type="match status" value="2"/>
</dbReference>
<evidence type="ECO:0000259" key="10">
    <source>
        <dbReference type="Pfam" id="PF01011"/>
    </source>
</evidence>
<feature type="domain" description="Pyrrolo-quinoline quinone repeat" evidence="10">
    <location>
        <begin position="54"/>
        <end position="376"/>
    </location>
</feature>
<feature type="binding site" evidence="6">
    <location>
        <begin position="431"/>
        <end position="432"/>
    </location>
    <ligand>
        <name>pyrroloquinoline quinone</name>
        <dbReference type="ChEBI" id="CHEBI:58442"/>
    </ligand>
</feature>
<evidence type="ECO:0000256" key="2">
    <source>
        <dbReference type="ARBA" id="ARBA00022723"/>
    </source>
</evidence>
<keyword evidence="4 11" id="KW-0560">Oxidoreductase</keyword>
<organism evidence="11 12">
    <name type="scientific">Bradyrhizobium archetypum</name>
    <dbReference type="NCBI Taxonomy" id="2721160"/>
    <lineage>
        <taxon>Bacteria</taxon>
        <taxon>Pseudomonadati</taxon>
        <taxon>Pseudomonadota</taxon>
        <taxon>Alphaproteobacteria</taxon>
        <taxon>Hyphomicrobiales</taxon>
        <taxon>Nitrobacteraceae</taxon>
        <taxon>Bradyrhizobium</taxon>
    </lineage>
</organism>
<feature type="binding site" evidence="6">
    <location>
        <position position="202"/>
    </location>
    <ligand>
        <name>pyrroloquinoline quinone</name>
        <dbReference type="ChEBI" id="CHEBI:58442"/>
    </ligand>
</feature>
<feature type="disulfide bond" evidence="8">
    <location>
        <begin position="152"/>
        <end position="153"/>
    </location>
</feature>
<dbReference type="SUPFAM" id="SSF50998">
    <property type="entry name" value="Quinoprotein alcohol dehydrogenase-like"/>
    <property type="match status" value="1"/>
</dbReference>
<dbReference type="RefSeq" id="WP_171713140.1">
    <property type="nucleotide sequence ID" value="NZ_JAAVLW010000010.1"/>
</dbReference>
<evidence type="ECO:0000256" key="8">
    <source>
        <dbReference type="PIRSR" id="PIRSR617512-4"/>
    </source>
</evidence>
<evidence type="ECO:0000256" key="5">
    <source>
        <dbReference type="PIRSR" id="PIRSR617512-1"/>
    </source>
</evidence>
<feature type="chain" id="PRO_5031048749" evidence="9">
    <location>
        <begin position="36"/>
        <end position="596"/>
    </location>
</feature>
<protein>
    <submittedName>
        <fullName evidence="11">PQQ-dependent dehydrogenase, methanol/ethanol family</fullName>
        <ecNumber evidence="11">1.1.2.-</ecNumber>
    </submittedName>
</protein>
<dbReference type="PANTHER" id="PTHR32303">
    <property type="entry name" value="QUINOPROTEIN ALCOHOL DEHYDROGENASE (CYTOCHROME C)"/>
    <property type="match status" value="1"/>
</dbReference>
<gene>
    <name evidence="11" type="ORF">HCN50_28130</name>
</gene>
<dbReference type="EC" id="1.1.2.-" evidence="11"/>
<keyword evidence="7" id="KW-0106">Calcium</keyword>
<feature type="binding site" evidence="7">
    <location>
        <position position="288"/>
    </location>
    <ligand>
        <name>Ca(2+)</name>
        <dbReference type="ChEBI" id="CHEBI:29108"/>
    </ligand>
</feature>
<dbReference type="InterPro" id="IPR002372">
    <property type="entry name" value="PQQ_rpt_dom"/>
</dbReference>
<dbReference type="InterPro" id="IPR017512">
    <property type="entry name" value="PQQ_MeOH/EtOH_DH"/>
</dbReference>
<feature type="signal peptide" evidence="9">
    <location>
        <begin position="1"/>
        <end position="35"/>
    </location>
</feature>
<evidence type="ECO:0000256" key="9">
    <source>
        <dbReference type="SAM" id="SignalP"/>
    </source>
</evidence>
<dbReference type="InterPro" id="IPR011047">
    <property type="entry name" value="Quinoprotein_ADH-like_sf"/>
</dbReference>
<comment type="similarity">
    <text evidence="1">Belongs to the bacterial PQQ dehydrogenase family.</text>
</comment>
<feature type="binding site" evidence="6">
    <location>
        <position position="158"/>
    </location>
    <ligand>
        <name>pyrroloquinoline quinone</name>
        <dbReference type="ChEBI" id="CHEBI:58442"/>
    </ligand>
</feature>
<proteinExistence type="inferred from homology"/>
<evidence type="ECO:0000256" key="1">
    <source>
        <dbReference type="ARBA" id="ARBA00008156"/>
    </source>
</evidence>
<keyword evidence="8" id="KW-1015">Disulfide bond</keyword>
<comment type="caution">
    <text evidence="11">The sequence shown here is derived from an EMBL/GenBank/DDBJ whole genome shotgun (WGS) entry which is preliminary data.</text>
</comment>
<evidence type="ECO:0000256" key="7">
    <source>
        <dbReference type="PIRSR" id="PIRSR617512-3"/>
    </source>
</evidence>
<feature type="active site" description="Proton acceptor" evidence="5">
    <location>
        <position position="331"/>
    </location>
</feature>
<feature type="binding site" evidence="6">
    <location>
        <position position="103"/>
    </location>
    <ligand>
        <name>pyrroloquinoline quinone</name>
        <dbReference type="ChEBI" id="CHEBI:58442"/>
    </ligand>
</feature>
<dbReference type="NCBIfam" id="TIGR03075">
    <property type="entry name" value="PQQ_enz_alc_DH"/>
    <property type="match status" value="1"/>
</dbReference>
<keyword evidence="3 6" id="KW-0634">PQQ</keyword>
<feature type="binding site" evidence="6">
    <location>
        <begin position="218"/>
        <end position="219"/>
    </location>
    <ligand>
        <name>pyrroloquinoline quinone</name>
        <dbReference type="ChEBI" id="CHEBI:58442"/>
    </ligand>
</feature>
<comment type="cofactor">
    <cofactor evidence="7">
        <name>Ca(2+)</name>
        <dbReference type="ChEBI" id="CHEBI:29108"/>
    </cofactor>
    <text evidence="7">Binds 1 Ca(2+) ion per subunit.</text>
</comment>
<evidence type="ECO:0000313" key="12">
    <source>
        <dbReference type="Proteomes" id="UP000528734"/>
    </source>
</evidence>